<evidence type="ECO:0000313" key="2">
    <source>
        <dbReference type="EMBL" id="TNV70681.1"/>
    </source>
</evidence>
<proteinExistence type="predicted"/>
<dbReference type="AlphaFoldDB" id="A0A8J8N981"/>
<dbReference type="EMBL" id="RRYP01033914">
    <property type="protein sequence ID" value="TNV70681.1"/>
    <property type="molecule type" value="Genomic_DNA"/>
</dbReference>
<keyword evidence="3" id="KW-1185">Reference proteome</keyword>
<accession>A0A8J8N981</accession>
<evidence type="ECO:0000313" key="3">
    <source>
        <dbReference type="Proteomes" id="UP000785679"/>
    </source>
</evidence>
<feature type="region of interest" description="Disordered" evidence="1">
    <location>
        <begin position="24"/>
        <end position="63"/>
    </location>
</feature>
<comment type="caution">
    <text evidence="2">The sequence shown here is derived from an EMBL/GenBank/DDBJ whole genome shotgun (WGS) entry which is preliminary data.</text>
</comment>
<reference evidence="2" key="1">
    <citation type="submission" date="2019-06" db="EMBL/GenBank/DDBJ databases">
        <authorList>
            <person name="Zheng W."/>
        </authorList>
    </citation>
    <scope>NUCLEOTIDE SEQUENCE</scope>
    <source>
        <strain evidence="2">QDHG01</strain>
    </source>
</reference>
<protein>
    <submittedName>
        <fullName evidence="2">Uncharacterized protein</fullName>
    </submittedName>
</protein>
<gene>
    <name evidence="2" type="ORF">FGO68_gene13919</name>
</gene>
<name>A0A8J8N981_HALGN</name>
<evidence type="ECO:0000256" key="1">
    <source>
        <dbReference type="SAM" id="MobiDB-lite"/>
    </source>
</evidence>
<organism evidence="2 3">
    <name type="scientific">Halteria grandinella</name>
    <dbReference type="NCBI Taxonomy" id="5974"/>
    <lineage>
        <taxon>Eukaryota</taxon>
        <taxon>Sar</taxon>
        <taxon>Alveolata</taxon>
        <taxon>Ciliophora</taxon>
        <taxon>Intramacronucleata</taxon>
        <taxon>Spirotrichea</taxon>
        <taxon>Stichotrichia</taxon>
        <taxon>Sporadotrichida</taxon>
        <taxon>Halteriidae</taxon>
        <taxon>Halteria</taxon>
    </lineage>
</organism>
<dbReference type="Proteomes" id="UP000785679">
    <property type="component" value="Unassembled WGS sequence"/>
</dbReference>
<sequence length="133" mass="15136">MMAIFASSAGWIWKPPGRLIQARAPLTSDPKPGIKTIAKPITPAPHKNGVQARSKRQSTTVAPYASRPPIKILITWRFKQYWPSNPLRMYQSRVAAHTRSVPMIRSSATTAVNTGSQPCNRDWRLRRYNRWRA</sequence>